<dbReference type="Pfam" id="PF02049">
    <property type="entry name" value="FliE"/>
    <property type="match status" value="1"/>
</dbReference>
<accession>E6YH07</accession>
<dbReference type="PANTHER" id="PTHR34653:SF1">
    <property type="entry name" value="FLAGELLAR HOOK-BASAL BODY COMPLEX PROTEIN FLIE"/>
    <property type="match status" value="1"/>
</dbReference>
<keyword evidence="5" id="KW-0969">Cilium</keyword>
<dbReference type="EMBL" id="FN645454">
    <property type="protein sequence ID" value="CBI76145.1"/>
    <property type="molecule type" value="Genomic_DNA"/>
</dbReference>
<evidence type="ECO:0000256" key="3">
    <source>
        <dbReference type="ARBA" id="ARBA00023143"/>
    </source>
</evidence>
<dbReference type="GO" id="GO:0009425">
    <property type="term" value="C:bacterial-type flagellum basal body"/>
    <property type="evidence" value="ECO:0007669"/>
    <property type="project" value="UniProtKB-SubCell"/>
</dbReference>
<dbReference type="KEGG" id="bcd:BARCL_0464"/>
<keyword evidence="6" id="KW-1185">Reference proteome</keyword>
<dbReference type="eggNOG" id="COG1677">
    <property type="taxonomic scope" value="Bacteria"/>
</dbReference>
<organism evidence="5 6">
    <name type="scientific">Bartonella clarridgeiae (strain CCUG 45776 / CIP 104772 / 73)</name>
    <dbReference type="NCBI Taxonomy" id="696125"/>
    <lineage>
        <taxon>Bacteria</taxon>
        <taxon>Pseudomonadati</taxon>
        <taxon>Pseudomonadota</taxon>
        <taxon>Alphaproteobacteria</taxon>
        <taxon>Hyphomicrobiales</taxon>
        <taxon>Bartonellaceae</taxon>
        <taxon>Bartonella</taxon>
    </lineage>
</organism>
<reference evidence="5 6" key="2">
    <citation type="journal article" date="2011" name="PLoS Genet.">
        <title>Parallel evolution of a type IV secretion system in radiating lineages of the host-restricted bacterial pathogen Bartonella.</title>
        <authorList>
            <person name="Engel P."/>
            <person name="Salzburger W."/>
            <person name="Liesch M."/>
            <person name="Chang C.C."/>
            <person name="Maruyama S."/>
            <person name="Lanz C."/>
            <person name="Calteau A."/>
            <person name="Lajus A."/>
            <person name="Medigue C."/>
            <person name="Schuster S.C."/>
            <person name="Dehio C."/>
        </authorList>
    </citation>
    <scope>NUCLEOTIDE SEQUENCE [LARGE SCALE GENOMIC DNA]</scope>
    <source>
        <strain evidence="6">CIP 104772 / 73</strain>
    </source>
</reference>
<dbReference type="GO" id="GO:0071973">
    <property type="term" value="P:bacterial-type flagellum-dependent cell motility"/>
    <property type="evidence" value="ECO:0007669"/>
    <property type="project" value="InterPro"/>
</dbReference>
<evidence type="ECO:0000256" key="1">
    <source>
        <dbReference type="ARBA" id="ARBA00004117"/>
    </source>
</evidence>
<dbReference type="STRING" id="696125.BARCL_0464"/>
<evidence type="ECO:0000313" key="6">
    <source>
        <dbReference type="Proteomes" id="UP000009101"/>
    </source>
</evidence>
<reference evidence="6" key="1">
    <citation type="submission" date="2009-11" db="EMBL/GenBank/DDBJ databases">
        <title>Genome sequencing of Bartonella species and comparative genomics.</title>
        <authorList>
            <person name="Engel P."/>
            <person name="Salzburger W."/>
            <person name="Marius L."/>
            <person name="Chao-Chin C."/>
            <person name="Soichi M."/>
            <person name="Christa L."/>
            <person name="Alexandra C."/>
            <person name="Aurelie L."/>
            <person name="Claudine M."/>
            <person name="Stephan S.C."/>
            <person name="Christoph D."/>
        </authorList>
    </citation>
    <scope>NUCLEOTIDE SEQUENCE [LARGE SCALE GENOMIC DNA]</scope>
    <source>
        <strain evidence="6">CIP 104772 / 73</strain>
    </source>
</reference>
<keyword evidence="5" id="KW-0966">Cell projection</keyword>
<dbReference type="InterPro" id="IPR001624">
    <property type="entry name" value="FliE"/>
</dbReference>
<keyword evidence="5" id="KW-0282">Flagellum</keyword>
<evidence type="ECO:0000313" key="5">
    <source>
        <dbReference type="EMBL" id="CBI76145.1"/>
    </source>
</evidence>
<dbReference type="AlphaFoldDB" id="E6YH07"/>
<keyword evidence="3 4" id="KW-0975">Bacterial flagellum</keyword>
<comment type="similarity">
    <text evidence="2 4">Belongs to the FliE family.</text>
</comment>
<evidence type="ECO:0000256" key="4">
    <source>
        <dbReference type="HAMAP-Rule" id="MF_00724"/>
    </source>
</evidence>
<proteinExistence type="inferred from homology"/>
<gene>
    <name evidence="4 5" type="primary">fliE</name>
    <name evidence="5" type="ordered locus">BARCL_0464</name>
</gene>
<name>E6YH07_BARC7</name>
<evidence type="ECO:0000256" key="2">
    <source>
        <dbReference type="ARBA" id="ARBA00009272"/>
    </source>
</evidence>
<sequence>MRFSFNFVGAYKMIEALTSVASHNVLNSLGKENMQMHSLNGQQISPGMVERGNKVSFDEVLSEVVEVVGTKLQTAESLSIGRISGSDVGVREVVNSVMEAERSLSIAIALRDKLVQAYLEVSRMQI</sequence>
<protein>
    <recommendedName>
        <fullName evidence="4">Flagellar hook-basal body complex protein FliE</fullName>
    </recommendedName>
</protein>
<dbReference type="GO" id="GO:0003774">
    <property type="term" value="F:cytoskeletal motor activity"/>
    <property type="evidence" value="ECO:0007669"/>
    <property type="project" value="InterPro"/>
</dbReference>
<dbReference type="Proteomes" id="UP000009101">
    <property type="component" value="Chromosome"/>
</dbReference>
<dbReference type="HOGENOM" id="CLU_147249_2_0_5"/>
<dbReference type="PANTHER" id="PTHR34653">
    <property type="match status" value="1"/>
</dbReference>
<dbReference type="GO" id="GO:0005198">
    <property type="term" value="F:structural molecule activity"/>
    <property type="evidence" value="ECO:0007669"/>
    <property type="project" value="InterPro"/>
</dbReference>
<dbReference type="HAMAP" id="MF_00724">
    <property type="entry name" value="FliE"/>
    <property type="match status" value="1"/>
</dbReference>
<comment type="subcellular location">
    <subcellularLocation>
        <location evidence="1 4">Bacterial flagellum basal body</location>
    </subcellularLocation>
</comment>